<proteinExistence type="inferred from homology"/>
<keyword evidence="5" id="KW-0132">Cell division</keyword>
<dbReference type="RefSeq" id="WP_232020337.1">
    <property type="nucleotide sequence ID" value="NZ_AP017928.1"/>
</dbReference>
<evidence type="ECO:0000256" key="10">
    <source>
        <dbReference type="ARBA" id="ARBA00026068"/>
    </source>
</evidence>
<dbReference type="GO" id="GO:0043093">
    <property type="term" value="P:FtsZ-dependent cytokinesis"/>
    <property type="evidence" value="ECO:0007669"/>
    <property type="project" value="TreeGrafter"/>
</dbReference>
<dbReference type="GO" id="GO:0000917">
    <property type="term" value="P:division septum assembly"/>
    <property type="evidence" value="ECO:0007669"/>
    <property type="project" value="UniProtKB-KW"/>
</dbReference>
<dbReference type="InterPro" id="IPR036192">
    <property type="entry name" value="Cell_div_ZapA-like_sf"/>
</dbReference>
<dbReference type="InterPro" id="IPR007838">
    <property type="entry name" value="Cell_div_ZapA-like"/>
</dbReference>
<evidence type="ECO:0000256" key="1">
    <source>
        <dbReference type="ARBA" id="ARBA00004496"/>
    </source>
</evidence>
<evidence type="ECO:0000256" key="7">
    <source>
        <dbReference type="ARBA" id="ARBA00023210"/>
    </source>
</evidence>
<keyword evidence="7" id="KW-0717">Septation</keyword>
<dbReference type="Gene3D" id="3.30.160.880">
    <property type="entry name" value="Cell division protein ZapA protomer, N-terminal domain"/>
    <property type="match status" value="1"/>
</dbReference>
<evidence type="ECO:0000256" key="3">
    <source>
        <dbReference type="ARBA" id="ARBA00015195"/>
    </source>
</evidence>
<dbReference type="EMBL" id="AP017928">
    <property type="protein sequence ID" value="BBA35277.1"/>
    <property type="molecule type" value="Genomic_DNA"/>
</dbReference>
<protein>
    <recommendedName>
        <fullName evidence="3">Cell division protein ZapA</fullName>
    </recommendedName>
    <alternativeName>
        <fullName evidence="11">Z ring-associated protein ZapA</fullName>
    </alternativeName>
</protein>
<name>A0A250KUI1_9GAMM</name>
<accession>A0A250KUI1</accession>
<dbReference type="GO" id="GO:0032153">
    <property type="term" value="C:cell division site"/>
    <property type="evidence" value="ECO:0007669"/>
    <property type="project" value="TreeGrafter"/>
</dbReference>
<evidence type="ECO:0000256" key="11">
    <source>
        <dbReference type="ARBA" id="ARBA00033158"/>
    </source>
</evidence>
<keyword evidence="13" id="KW-1185">Reference proteome</keyword>
<sequence>MMSEMNPPIKVQILGKEYPISCPEDQQHDLLLAARYLDEKMRQIRGTGRVIGTERIAVMAALNIAHELLQAQQQNKLLSQDLRDRFSSLHERLDEALDSD</sequence>
<dbReference type="GO" id="GO:0005829">
    <property type="term" value="C:cytosol"/>
    <property type="evidence" value="ECO:0007669"/>
    <property type="project" value="TreeGrafter"/>
</dbReference>
<dbReference type="GO" id="GO:0030428">
    <property type="term" value="C:cell septum"/>
    <property type="evidence" value="ECO:0007669"/>
    <property type="project" value="TreeGrafter"/>
</dbReference>
<evidence type="ECO:0000256" key="4">
    <source>
        <dbReference type="ARBA" id="ARBA00022490"/>
    </source>
</evidence>
<dbReference type="Pfam" id="PF05164">
    <property type="entry name" value="ZapA"/>
    <property type="match status" value="1"/>
</dbReference>
<keyword evidence="4" id="KW-0963">Cytoplasm</keyword>
<comment type="subcellular location">
    <subcellularLocation>
        <location evidence="1">Cytoplasm</location>
    </subcellularLocation>
</comment>
<comment type="subunit">
    <text evidence="10">Homodimer. Interacts with FtsZ.</text>
</comment>
<dbReference type="SUPFAM" id="SSF102829">
    <property type="entry name" value="Cell division protein ZapA-like"/>
    <property type="match status" value="1"/>
</dbReference>
<evidence type="ECO:0000256" key="9">
    <source>
        <dbReference type="ARBA" id="ARBA00024910"/>
    </source>
</evidence>
<evidence type="ECO:0000313" key="12">
    <source>
        <dbReference type="EMBL" id="BBA35277.1"/>
    </source>
</evidence>
<organism evidence="12 13">
    <name type="scientific">Methylocaldum marinum</name>
    <dbReference type="NCBI Taxonomy" id="1432792"/>
    <lineage>
        <taxon>Bacteria</taxon>
        <taxon>Pseudomonadati</taxon>
        <taxon>Pseudomonadota</taxon>
        <taxon>Gammaproteobacteria</taxon>
        <taxon>Methylococcales</taxon>
        <taxon>Methylococcaceae</taxon>
        <taxon>Methylocaldum</taxon>
    </lineage>
</organism>
<comment type="similarity">
    <text evidence="2">Belongs to the ZapA family. Type 1 subfamily.</text>
</comment>
<evidence type="ECO:0000256" key="5">
    <source>
        <dbReference type="ARBA" id="ARBA00022618"/>
    </source>
</evidence>
<dbReference type="InterPro" id="IPR042233">
    <property type="entry name" value="Cell_div_ZapA_N"/>
</dbReference>
<dbReference type="Proteomes" id="UP000266313">
    <property type="component" value="Chromosome"/>
</dbReference>
<evidence type="ECO:0000313" key="13">
    <source>
        <dbReference type="Proteomes" id="UP000266313"/>
    </source>
</evidence>
<gene>
    <name evidence="12" type="ORF">sS8_3339</name>
</gene>
<dbReference type="Gene3D" id="1.20.5.50">
    <property type="match status" value="1"/>
</dbReference>
<dbReference type="PANTHER" id="PTHR34981">
    <property type="entry name" value="CELL DIVISION PROTEIN ZAPA"/>
    <property type="match status" value="1"/>
</dbReference>
<dbReference type="PANTHER" id="PTHR34981:SF1">
    <property type="entry name" value="CELL DIVISION PROTEIN ZAPA"/>
    <property type="match status" value="1"/>
</dbReference>
<comment type="function">
    <text evidence="9">Activator of cell division through the inhibition of FtsZ GTPase activity, therefore promoting FtsZ assembly into bundles of protofilaments necessary for the formation of the division Z ring. It is recruited early at mid-cell but it is not essential for cell division.</text>
</comment>
<keyword evidence="6" id="KW-0175">Coiled coil</keyword>
<evidence type="ECO:0000256" key="2">
    <source>
        <dbReference type="ARBA" id="ARBA00010074"/>
    </source>
</evidence>
<evidence type="ECO:0000256" key="8">
    <source>
        <dbReference type="ARBA" id="ARBA00023306"/>
    </source>
</evidence>
<dbReference type="AlphaFoldDB" id="A0A250KUI1"/>
<keyword evidence="8" id="KW-0131">Cell cycle</keyword>
<dbReference type="GO" id="GO:0000921">
    <property type="term" value="P:septin ring assembly"/>
    <property type="evidence" value="ECO:0007669"/>
    <property type="project" value="TreeGrafter"/>
</dbReference>
<dbReference type="KEGG" id="mmai:sS8_3339"/>
<reference evidence="12 13" key="1">
    <citation type="submission" date="2016-12" db="EMBL/GenBank/DDBJ databases">
        <title>Genome sequencing of Methylocaldum marinum.</title>
        <authorList>
            <person name="Takeuchi M."/>
            <person name="Kamagata Y."/>
            <person name="Hiraoka S."/>
            <person name="Oshima K."/>
            <person name="Hattori M."/>
            <person name="Iwasaki W."/>
        </authorList>
    </citation>
    <scope>NUCLEOTIDE SEQUENCE [LARGE SCALE GENOMIC DNA]</scope>
    <source>
        <strain evidence="12 13">S8</strain>
    </source>
</reference>
<evidence type="ECO:0000256" key="6">
    <source>
        <dbReference type="ARBA" id="ARBA00023054"/>
    </source>
</evidence>